<organism evidence="2 3">
    <name type="scientific">Bodo saltans</name>
    <name type="common">Flagellated protozoan</name>
    <dbReference type="NCBI Taxonomy" id="75058"/>
    <lineage>
        <taxon>Eukaryota</taxon>
        <taxon>Discoba</taxon>
        <taxon>Euglenozoa</taxon>
        <taxon>Kinetoplastea</taxon>
        <taxon>Metakinetoplastina</taxon>
        <taxon>Eubodonida</taxon>
        <taxon>Bodonidae</taxon>
        <taxon>Bodo</taxon>
    </lineage>
</organism>
<keyword evidence="3" id="KW-1185">Reference proteome</keyword>
<evidence type="ECO:0000313" key="3">
    <source>
        <dbReference type="Proteomes" id="UP000051952"/>
    </source>
</evidence>
<dbReference type="AlphaFoldDB" id="A0A0S4JH81"/>
<name>A0A0S4JH81_BODSA</name>
<dbReference type="EMBL" id="CYKH01001867">
    <property type="protein sequence ID" value="CUG90842.1"/>
    <property type="molecule type" value="Genomic_DNA"/>
</dbReference>
<dbReference type="Proteomes" id="UP000051952">
    <property type="component" value="Unassembled WGS sequence"/>
</dbReference>
<feature type="compositionally biased region" description="Polar residues" evidence="1">
    <location>
        <begin position="107"/>
        <end position="130"/>
    </location>
</feature>
<dbReference type="VEuPathDB" id="TriTrypDB:BSAL_02280"/>
<evidence type="ECO:0000256" key="1">
    <source>
        <dbReference type="SAM" id="MobiDB-lite"/>
    </source>
</evidence>
<proteinExistence type="predicted"/>
<reference evidence="3" key="1">
    <citation type="submission" date="2015-09" db="EMBL/GenBank/DDBJ databases">
        <authorList>
            <consortium name="Pathogen Informatics"/>
        </authorList>
    </citation>
    <scope>NUCLEOTIDE SEQUENCE [LARGE SCALE GENOMIC DNA]</scope>
    <source>
        <strain evidence="3">Lake Konstanz</strain>
    </source>
</reference>
<gene>
    <name evidence="2" type="ORF">BSAL_02280</name>
</gene>
<feature type="region of interest" description="Disordered" evidence="1">
    <location>
        <begin position="107"/>
        <end position="146"/>
    </location>
</feature>
<accession>A0A0S4JH81</accession>
<sequence>MSHFNLGISTGGDQRRKFIGPQHRLGNRPQSGSAIGANLENIGGRIMVENEMLHHKLRMREVKPSVDTTLPWAHQVQRGTVVGGATVSNNRVAQKITAATAADRTYGMTQPTYSSRPTSASTGRPQSASRPATRASGHGGVPSSSGGFDLAQLSTDHQHVVKDMLRVLCTLEQGKSKQLLEHLYREAEDKKLLMAYTGVFPDDAPKSPNV</sequence>
<evidence type="ECO:0000313" key="2">
    <source>
        <dbReference type="EMBL" id="CUG90842.1"/>
    </source>
</evidence>
<protein>
    <submittedName>
        <fullName evidence="2">Uncharacterized protein</fullName>
    </submittedName>
</protein>